<dbReference type="Proteomes" id="UP001642360">
    <property type="component" value="Unassembled WGS sequence"/>
</dbReference>
<accession>A0ABC8T2N3</accession>
<reference evidence="1 2" key="1">
    <citation type="submission" date="2024-02" db="EMBL/GenBank/DDBJ databases">
        <authorList>
            <person name="Vignale AGUSTIN F."/>
            <person name="Sosa J E."/>
            <person name="Modenutti C."/>
        </authorList>
    </citation>
    <scope>NUCLEOTIDE SEQUENCE [LARGE SCALE GENOMIC DNA]</scope>
</reference>
<sequence>MSLFHHEEPPNPSKKCKFLKDAFTNCHTFSGRLSSSATEEDDPASDCDDEQELFVSAVISKYKEAKCRRKASFTVDSISWALSPTRGEFCIPPKAKQQKENTEKETEDFFSVKSCLSRCSSTSSMDAYVSVRTTFSRCSSLNRIDFPDFRRRSIIREFSHCEGWPFGLCRKALLLPPLPKSPSESWSWRKKARMV</sequence>
<dbReference type="EMBL" id="CAUOFW020004059">
    <property type="protein sequence ID" value="CAK9163679.1"/>
    <property type="molecule type" value="Genomic_DNA"/>
</dbReference>
<evidence type="ECO:0000313" key="2">
    <source>
        <dbReference type="Proteomes" id="UP001642360"/>
    </source>
</evidence>
<comment type="caution">
    <text evidence="1">The sequence shown here is derived from an EMBL/GenBank/DDBJ whole genome shotgun (WGS) entry which is preliminary data.</text>
</comment>
<dbReference type="PANTHER" id="PTHR36324">
    <property type="entry name" value="OS09G0460100 PROTEIN"/>
    <property type="match status" value="1"/>
</dbReference>
<dbReference type="AlphaFoldDB" id="A0ABC8T2N3"/>
<keyword evidence="2" id="KW-1185">Reference proteome</keyword>
<protein>
    <submittedName>
        <fullName evidence="1">Uncharacterized protein</fullName>
    </submittedName>
</protein>
<dbReference type="PANTHER" id="PTHR36324:SF1">
    <property type="entry name" value="OS09G0460100 PROTEIN"/>
    <property type="match status" value="1"/>
</dbReference>
<name>A0ABC8T2N3_9AQUA</name>
<organism evidence="1 2">
    <name type="scientific">Ilex paraguariensis</name>
    <name type="common">yerba mate</name>
    <dbReference type="NCBI Taxonomy" id="185542"/>
    <lineage>
        <taxon>Eukaryota</taxon>
        <taxon>Viridiplantae</taxon>
        <taxon>Streptophyta</taxon>
        <taxon>Embryophyta</taxon>
        <taxon>Tracheophyta</taxon>
        <taxon>Spermatophyta</taxon>
        <taxon>Magnoliopsida</taxon>
        <taxon>eudicotyledons</taxon>
        <taxon>Gunneridae</taxon>
        <taxon>Pentapetalae</taxon>
        <taxon>asterids</taxon>
        <taxon>campanulids</taxon>
        <taxon>Aquifoliales</taxon>
        <taxon>Aquifoliaceae</taxon>
        <taxon>Ilex</taxon>
    </lineage>
</organism>
<gene>
    <name evidence="1" type="ORF">ILEXP_LOCUS32729</name>
</gene>
<proteinExistence type="predicted"/>
<evidence type="ECO:0000313" key="1">
    <source>
        <dbReference type="EMBL" id="CAK9163679.1"/>
    </source>
</evidence>